<proteinExistence type="predicted"/>
<sequence>MNVKHVFCQIHTNSNYIFHNMSPMINKMHLLTAYAIINGLPPALLGAGADAAAAFAILRLAT</sequence>
<dbReference type="AlphaFoldDB" id="A0A330LL83"/>
<keyword evidence="2" id="KW-1185">Reference proteome</keyword>
<reference evidence="2" key="1">
    <citation type="submission" date="2018-05" db="EMBL/GenBank/DDBJ databases">
        <authorList>
            <person name="Cea G.-C."/>
            <person name="William W."/>
        </authorList>
    </citation>
    <scope>NUCLEOTIDE SEQUENCE [LARGE SCALE GENOMIC DNA]</scope>
    <source>
        <strain evidence="2">DB21MT 5</strain>
    </source>
</reference>
<organism evidence="1 2">
    <name type="scientific">Moritella yayanosii</name>
    <dbReference type="NCBI Taxonomy" id="69539"/>
    <lineage>
        <taxon>Bacteria</taxon>
        <taxon>Pseudomonadati</taxon>
        <taxon>Pseudomonadota</taxon>
        <taxon>Gammaproteobacteria</taxon>
        <taxon>Alteromonadales</taxon>
        <taxon>Moritellaceae</taxon>
        <taxon>Moritella</taxon>
    </lineage>
</organism>
<dbReference type="KEGG" id="mya:MORIYA_0684"/>
<dbReference type="Proteomes" id="UP000250163">
    <property type="component" value="Chromosome MORIYA"/>
</dbReference>
<dbReference type="EMBL" id="LS483250">
    <property type="protein sequence ID" value="SQD77162.1"/>
    <property type="molecule type" value="Genomic_DNA"/>
</dbReference>
<protein>
    <submittedName>
        <fullName evidence="1">Uncharacterized protein</fullName>
    </submittedName>
</protein>
<accession>A0A330LL83</accession>
<evidence type="ECO:0000313" key="2">
    <source>
        <dbReference type="Proteomes" id="UP000250163"/>
    </source>
</evidence>
<name>A0A330LL83_9GAMM</name>
<evidence type="ECO:0000313" key="1">
    <source>
        <dbReference type="EMBL" id="SQD77162.1"/>
    </source>
</evidence>
<gene>
    <name evidence="1" type="ORF">MORIYA_0684</name>
</gene>